<evidence type="ECO:0000256" key="1">
    <source>
        <dbReference type="ARBA" id="ARBA00010688"/>
    </source>
</evidence>
<dbReference type="InterPro" id="IPR050306">
    <property type="entry name" value="PfkB_Carbo_kinase"/>
</dbReference>
<dbReference type="HAMAP" id="MF_01668">
    <property type="entry name" value="IolC"/>
    <property type="match status" value="1"/>
</dbReference>
<evidence type="ECO:0000259" key="7">
    <source>
        <dbReference type="Pfam" id="PF00294"/>
    </source>
</evidence>
<evidence type="ECO:0000256" key="2">
    <source>
        <dbReference type="ARBA" id="ARBA00022679"/>
    </source>
</evidence>
<gene>
    <name evidence="6 8" type="primary">iolC</name>
    <name evidence="8" type="ORF">IW967_03020</name>
</gene>
<comment type="catalytic activity">
    <reaction evidence="6">
        <text>5-dehydro-2-deoxy-D-gluconate + ATP = 6-phospho-5-dehydro-2-deoxy-D-gluconate + ADP + H(+)</text>
        <dbReference type="Rhea" id="RHEA:13497"/>
        <dbReference type="ChEBI" id="CHEBI:15378"/>
        <dbReference type="ChEBI" id="CHEBI:16669"/>
        <dbReference type="ChEBI" id="CHEBI:30616"/>
        <dbReference type="ChEBI" id="CHEBI:57949"/>
        <dbReference type="ChEBI" id="CHEBI:456216"/>
        <dbReference type="EC" id="2.7.1.92"/>
    </reaction>
</comment>
<organism evidence="8 9">
    <name type="scientific">Alicyclobacillus mali</name>
    <name type="common">ex Roth et al. 2021</name>
    <dbReference type="NCBI Taxonomy" id="1123961"/>
    <lineage>
        <taxon>Bacteria</taxon>
        <taxon>Bacillati</taxon>
        <taxon>Bacillota</taxon>
        <taxon>Bacilli</taxon>
        <taxon>Bacillales</taxon>
        <taxon>Alicyclobacillaceae</taxon>
        <taxon>Alicyclobacillus</taxon>
    </lineage>
</organism>
<comment type="similarity">
    <text evidence="1 6">Belongs to the carbohydrate kinase PfkB family.</text>
</comment>
<protein>
    <recommendedName>
        <fullName evidence="6">5-dehydro-2-deoxygluconokinase</fullName>
        <ecNumber evidence="6">2.7.1.92</ecNumber>
    </recommendedName>
    <alternativeName>
        <fullName evidence="6">2-deoxy-5-keto-D-gluconate kinase</fullName>
        <shortName evidence="6">DKG kinase</shortName>
    </alternativeName>
</protein>
<name>A0ABS0F0L8_9BACL</name>
<dbReference type="InterPro" id="IPR002173">
    <property type="entry name" value="Carboh/pur_kinase_PfkB_CS"/>
</dbReference>
<dbReference type="InterPro" id="IPR029056">
    <property type="entry name" value="Ribokinase-like"/>
</dbReference>
<keyword evidence="2 6" id="KW-0808">Transferase</keyword>
<keyword evidence="4 6" id="KW-0418">Kinase</keyword>
<dbReference type="Pfam" id="PF00294">
    <property type="entry name" value="PfkB"/>
    <property type="match status" value="1"/>
</dbReference>
<dbReference type="InterPro" id="IPR011611">
    <property type="entry name" value="PfkB_dom"/>
</dbReference>
<feature type="domain" description="Carbohydrate kinase PfkB" evidence="7">
    <location>
        <begin position="25"/>
        <end position="325"/>
    </location>
</feature>
<evidence type="ECO:0000256" key="5">
    <source>
        <dbReference type="ARBA" id="ARBA00022840"/>
    </source>
</evidence>
<dbReference type="InterPro" id="IPR030830">
    <property type="entry name" value="Myo_inos_IolC"/>
</dbReference>
<dbReference type="EC" id="2.7.1.92" evidence="6"/>
<comment type="caution">
    <text evidence="8">The sequence shown here is derived from an EMBL/GenBank/DDBJ whole genome shotgun (WGS) entry which is preliminary data.</text>
</comment>
<dbReference type="Gene3D" id="2.20.150.10">
    <property type="entry name" value="putative 5-dehydro-2- deoxygluconokinase"/>
    <property type="match status" value="1"/>
</dbReference>
<accession>A0ABS0F0L8</accession>
<evidence type="ECO:0000313" key="9">
    <source>
        <dbReference type="Proteomes" id="UP000642910"/>
    </source>
</evidence>
<sequence>MDSETRVKKGALDVSIAFPADRSFDVIALGRACIDLNAVDYNRPLEETRTFAKYVGGSPANIAIGTARLGLRVGFIGKVSNDGMGKFVVSYLNQVGVDTSHLVFDQEGHKIGLAFTEIKSPTECSILLYRDEVADLYIKPEEMDENYIASSKVLLISGTALAKSPSREAAFRAVELARRNQVAVVFELDYRAYSWRSPYETEVYYRLLARLSDIVIGTREEFDILEGRPGSDEATVKALFEFLPKLVVVKRGVQGSAAYHRDGRVYSAPAFHTQVLKTFGAGDAYASGLLYALLQGEDVETALTMGSAAAALVVSRHSSSEAMPTKDEIDHFLQEYSERSRG</sequence>
<dbReference type="InterPro" id="IPR023314">
    <property type="entry name" value="Myo_inos_IolC-like_sf"/>
</dbReference>
<dbReference type="InterPro" id="IPR022841">
    <property type="entry name" value="DKG_kinase_firmi"/>
</dbReference>
<dbReference type="PROSITE" id="PS00584">
    <property type="entry name" value="PFKB_KINASES_2"/>
    <property type="match status" value="1"/>
</dbReference>
<dbReference type="PANTHER" id="PTHR43085">
    <property type="entry name" value="HEXOKINASE FAMILY MEMBER"/>
    <property type="match status" value="1"/>
</dbReference>
<evidence type="ECO:0000256" key="6">
    <source>
        <dbReference type="HAMAP-Rule" id="MF_01668"/>
    </source>
</evidence>
<keyword evidence="5 6" id="KW-0067">ATP-binding</keyword>
<dbReference type="EMBL" id="JADPKZ010000028">
    <property type="protein sequence ID" value="MBF8376844.1"/>
    <property type="molecule type" value="Genomic_DNA"/>
</dbReference>
<keyword evidence="9" id="KW-1185">Reference proteome</keyword>
<evidence type="ECO:0000256" key="3">
    <source>
        <dbReference type="ARBA" id="ARBA00022741"/>
    </source>
</evidence>
<reference evidence="8 9" key="1">
    <citation type="submission" date="2020-11" db="EMBL/GenBank/DDBJ databases">
        <title>Genomic insight of Alicyclobacillus mali FL 18 reveals a new arsenic-resistant strain, with potential in environmental biotechnology.</title>
        <authorList>
            <person name="Fiorentino G."/>
            <person name="Gallo G."/>
            <person name="Aulitto M."/>
        </authorList>
    </citation>
    <scope>NUCLEOTIDE SEQUENCE [LARGE SCALE GENOMIC DNA]</scope>
    <source>
        <strain evidence="8 9">FL 18</strain>
    </source>
</reference>
<dbReference type="GO" id="GO:0047590">
    <property type="term" value="F:5-dehydro-2-deoxygluconokinase activity"/>
    <property type="evidence" value="ECO:0007669"/>
    <property type="project" value="UniProtKB-EC"/>
</dbReference>
<evidence type="ECO:0000256" key="4">
    <source>
        <dbReference type="ARBA" id="ARBA00022777"/>
    </source>
</evidence>
<dbReference type="SUPFAM" id="SSF53613">
    <property type="entry name" value="Ribokinase-like"/>
    <property type="match status" value="1"/>
</dbReference>
<dbReference type="NCBIfam" id="TIGR04382">
    <property type="entry name" value="myo_inos_iolC_N"/>
    <property type="match status" value="1"/>
</dbReference>
<dbReference type="PANTHER" id="PTHR43085:SF49">
    <property type="entry name" value="5-DEHYDRO-2-DEOXYGLUCONOKINASE"/>
    <property type="match status" value="1"/>
</dbReference>
<dbReference type="Proteomes" id="UP000642910">
    <property type="component" value="Unassembled WGS sequence"/>
</dbReference>
<evidence type="ECO:0000313" key="8">
    <source>
        <dbReference type="EMBL" id="MBF8376844.1"/>
    </source>
</evidence>
<keyword evidence="3 6" id="KW-0547">Nucleotide-binding</keyword>
<dbReference type="CDD" id="cd01166">
    <property type="entry name" value="KdgK"/>
    <property type="match status" value="1"/>
</dbReference>
<comment type="function">
    <text evidence="6">Catalyzes the phosphorylation of 5-dehydro-2-deoxy-D-gluconate (2-deoxy-5-keto-D-gluconate or DKG) to 6-phospho-5-dehydro-2-deoxy-D-gluconate (DKGP).</text>
</comment>
<comment type="pathway">
    <text evidence="6">Polyol metabolism; myo-inositol degradation into acetyl-CoA; acetyl-CoA from myo-inositol: step 5/7.</text>
</comment>
<proteinExistence type="inferred from homology"/>
<dbReference type="Gene3D" id="3.40.1190.20">
    <property type="match status" value="1"/>
</dbReference>